<dbReference type="GO" id="GO:0004823">
    <property type="term" value="F:leucine-tRNA ligase activity"/>
    <property type="evidence" value="ECO:0007669"/>
    <property type="project" value="UniProtKB-EC"/>
</dbReference>
<keyword evidence="16" id="KW-1185">Reference proteome</keyword>
<evidence type="ECO:0000313" key="16">
    <source>
        <dbReference type="Proteomes" id="UP001597237"/>
    </source>
</evidence>
<keyword evidence="4 9" id="KW-0547">Nucleotide-binding</keyword>
<dbReference type="PANTHER" id="PTHR43740:SF2">
    <property type="entry name" value="LEUCINE--TRNA LIGASE, MITOCHONDRIAL"/>
    <property type="match status" value="1"/>
</dbReference>
<evidence type="ECO:0000259" key="13">
    <source>
        <dbReference type="Pfam" id="PF09334"/>
    </source>
</evidence>
<dbReference type="InterPro" id="IPR009008">
    <property type="entry name" value="Val/Leu/Ile-tRNA-synth_edit"/>
</dbReference>
<dbReference type="CDD" id="cd00812">
    <property type="entry name" value="LeuRS_core"/>
    <property type="match status" value="1"/>
</dbReference>
<dbReference type="Pfam" id="PF00133">
    <property type="entry name" value="tRNA-synt_1"/>
    <property type="match status" value="1"/>
</dbReference>
<feature type="domain" description="Leucyl-tRNA synthetase editing" evidence="14">
    <location>
        <begin position="220"/>
        <end position="415"/>
    </location>
</feature>
<dbReference type="Gene3D" id="2.20.28.290">
    <property type="match status" value="1"/>
</dbReference>
<keyword evidence="5 9" id="KW-0067">ATP-binding</keyword>
<dbReference type="InterPro" id="IPR002300">
    <property type="entry name" value="aa-tRNA-synth_Ia"/>
</dbReference>
<sequence length="867" mass="96334">MARYNPKEVEPKWRAAWADADVFRARAEPGKPKYYVLEMFPYPSGRLHMGHVRNYSLGDVIARYKRARGFAVLHPMGWDAFGLPAENAAMERGVDPKAWTYENIDRMRAELKELGLAIDWSREFATCDVEYYGKQQAWFLDLFKAGLVYRKESVVNWDPVDQTVLANEQVVDGRGWRSGAVVEKRKLNQWFLRITDYADELVDALKTLDRWPDKVRTMQENWIGRSKGLKFAFDFAGPAPAGFDAGLEVYTTRPDTLFGASFVGIAPDHPLAEQLAAADPKVAAFVAECRKGGVSEAEIETAEKIGWDTGLKVKHPFDPDWELPVWIANFILMDYGTGAIFACPAHDQRDLDFARKYGLPVKPVVMPAHYDWEGDVSAFESNILDGEAYTGSGVIYNSAFLDGKDVEVAKAEAIARIEAMGKGEGTTVYRLRDWGVARQRGWGCPVPVVHCAKCGVVPLPKSALPVALPDDLDFGKPGNALARHPTWKHTTCPDCGGPAERETDTLDTFVDSSWYFARFADTEAEEAISKEAADYWLPVDQYIGGIEHAVLHLLYARFVTKALADHGQLSVREPFAGLFTQGMVTHESYRRQNGEWVEPREVEVITEGKTRRARLISTGEPVVIGDVEKMSKSKRNTVAPEEIFDVYGVDAARLFVLSDSPPERDAQWSTSGVEGAWRFVNRVWNEFDSQPAAPAGEAGPDAKADDLRVFTHRTVKAVTEAVETFRFNSGIARLYEFLNKLKDFPAAQASPAVLAARQEALSAFARLIAPFTPHLAEECWTRIGGEGLVANAPWPGFDAALTEDAVKVLPVQVNGKRRGEVRAPAGAEPADVEKIVLDDPEITRRLEGLTIRKVIVVKDRIVNIVAA</sequence>
<comment type="subcellular location">
    <subcellularLocation>
        <location evidence="9">Cytoplasm</location>
    </subcellularLocation>
</comment>
<dbReference type="Gene3D" id="3.40.50.620">
    <property type="entry name" value="HUPs"/>
    <property type="match status" value="2"/>
</dbReference>
<dbReference type="InterPro" id="IPR001412">
    <property type="entry name" value="aa-tRNA-synth_I_CS"/>
</dbReference>
<keyword evidence="3 9" id="KW-0436">Ligase</keyword>
<dbReference type="InterPro" id="IPR009080">
    <property type="entry name" value="tRNAsynth_Ia_anticodon-bd"/>
</dbReference>
<dbReference type="PRINTS" id="PR00985">
    <property type="entry name" value="TRNASYNTHLEU"/>
</dbReference>
<dbReference type="Gene3D" id="3.10.20.590">
    <property type="match status" value="1"/>
</dbReference>
<dbReference type="Pfam" id="PF13603">
    <property type="entry name" value="tRNA-synt_1_2"/>
    <property type="match status" value="1"/>
</dbReference>
<evidence type="ECO:0000256" key="9">
    <source>
        <dbReference type="HAMAP-Rule" id="MF_00049"/>
    </source>
</evidence>
<evidence type="ECO:0000256" key="2">
    <source>
        <dbReference type="ARBA" id="ARBA00022490"/>
    </source>
</evidence>
<dbReference type="InterPro" id="IPR002302">
    <property type="entry name" value="Leu-tRNA-ligase"/>
</dbReference>
<reference evidence="16" key="1">
    <citation type="journal article" date="2019" name="Int. J. Syst. Evol. Microbiol.">
        <title>The Global Catalogue of Microorganisms (GCM) 10K type strain sequencing project: providing services to taxonomists for standard genome sequencing and annotation.</title>
        <authorList>
            <consortium name="The Broad Institute Genomics Platform"/>
            <consortium name="The Broad Institute Genome Sequencing Center for Infectious Disease"/>
            <person name="Wu L."/>
            <person name="Ma J."/>
        </authorList>
    </citation>
    <scope>NUCLEOTIDE SEQUENCE [LARGE SCALE GENOMIC DNA]</scope>
    <source>
        <strain evidence="16">DFY28</strain>
    </source>
</reference>
<accession>A0ABW4MZ95</accession>
<dbReference type="RefSeq" id="WP_377284430.1">
    <property type="nucleotide sequence ID" value="NZ_JBHRSI010000015.1"/>
</dbReference>
<comment type="caution">
    <text evidence="15">The sequence shown here is derived from an EMBL/GenBank/DDBJ whole genome shotgun (WGS) entry which is preliminary data.</text>
</comment>
<dbReference type="InterPro" id="IPR013155">
    <property type="entry name" value="M/V/L/I-tRNA-synth_anticd-bd"/>
</dbReference>
<evidence type="ECO:0000256" key="7">
    <source>
        <dbReference type="ARBA" id="ARBA00023146"/>
    </source>
</evidence>
<dbReference type="Pfam" id="PF09334">
    <property type="entry name" value="tRNA-synt_1g"/>
    <property type="match status" value="1"/>
</dbReference>
<dbReference type="EMBL" id="JBHUEY010000001">
    <property type="protein sequence ID" value="MFD1783287.1"/>
    <property type="molecule type" value="Genomic_DNA"/>
</dbReference>
<feature type="domain" description="Aminoacyl-tRNA synthetase class Ia" evidence="11">
    <location>
        <begin position="626"/>
        <end position="669"/>
    </location>
</feature>
<evidence type="ECO:0000256" key="1">
    <source>
        <dbReference type="ARBA" id="ARBA00005594"/>
    </source>
</evidence>
<dbReference type="HAMAP" id="MF_00049_B">
    <property type="entry name" value="Leu_tRNA_synth_B"/>
    <property type="match status" value="1"/>
</dbReference>
<evidence type="ECO:0000259" key="12">
    <source>
        <dbReference type="Pfam" id="PF08264"/>
    </source>
</evidence>
<dbReference type="SUPFAM" id="SSF47323">
    <property type="entry name" value="Anticodon-binding domain of a subclass of class I aminoacyl-tRNA synthetases"/>
    <property type="match status" value="1"/>
</dbReference>
<evidence type="ECO:0000259" key="14">
    <source>
        <dbReference type="Pfam" id="PF13603"/>
    </source>
</evidence>
<dbReference type="Pfam" id="PF08264">
    <property type="entry name" value="Anticodon_1"/>
    <property type="match status" value="1"/>
</dbReference>
<feature type="short sequence motif" description="'KMSKS' region" evidence="9">
    <location>
        <begin position="629"/>
        <end position="633"/>
    </location>
</feature>
<dbReference type="PROSITE" id="PS00178">
    <property type="entry name" value="AA_TRNA_LIGASE_I"/>
    <property type="match status" value="1"/>
</dbReference>
<dbReference type="EC" id="6.1.1.4" evidence="9"/>
<dbReference type="InterPro" id="IPR014729">
    <property type="entry name" value="Rossmann-like_a/b/a_fold"/>
</dbReference>
<keyword evidence="7 9" id="KW-0030">Aminoacyl-tRNA synthetase</keyword>
<dbReference type="Proteomes" id="UP001597237">
    <property type="component" value="Unassembled WGS sequence"/>
</dbReference>
<dbReference type="SUPFAM" id="SSF52374">
    <property type="entry name" value="Nucleotidylyl transferase"/>
    <property type="match status" value="1"/>
</dbReference>
<evidence type="ECO:0000256" key="3">
    <source>
        <dbReference type="ARBA" id="ARBA00022598"/>
    </source>
</evidence>
<evidence type="ECO:0000259" key="11">
    <source>
        <dbReference type="Pfam" id="PF00133"/>
    </source>
</evidence>
<evidence type="ECO:0000256" key="6">
    <source>
        <dbReference type="ARBA" id="ARBA00022917"/>
    </source>
</evidence>
<dbReference type="CDD" id="cd07958">
    <property type="entry name" value="Anticodon_Ia_Leu_BEm"/>
    <property type="match status" value="1"/>
</dbReference>
<dbReference type="Gene3D" id="3.90.740.10">
    <property type="entry name" value="Valyl/Leucyl/Isoleucyl-tRNA synthetase, editing domain"/>
    <property type="match status" value="1"/>
</dbReference>
<feature type="short sequence motif" description="'HIGH' region" evidence="9">
    <location>
        <begin position="41"/>
        <end position="51"/>
    </location>
</feature>
<dbReference type="PANTHER" id="PTHR43740">
    <property type="entry name" value="LEUCYL-TRNA SYNTHETASE"/>
    <property type="match status" value="1"/>
</dbReference>
<comment type="catalytic activity">
    <reaction evidence="8 9">
        <text>tRNA(Leu) + L-leucine + ATP = L-leucyl-tRNA(Leu) + AMP + diphosphate</text>
        <dbReference type="Rhea" id="RHEA:11688"/>
        <dbReference type="Rhea" id="RHEA-COMP:9613"/>
        <dbReference type="Rhea" id="RHEA-COMP:9622"/>
        <dbReference type="ChEBI" id="CHEBI:30616"/>
        <dbReference type="ChEBI" id="CHEBI:33019"/>
        <dbReference type="ChEBI" id="CHEBI:57427"/>
        <dbReference type="ChEBI" id="CHEBI:78442"/>
        <dbReference type="ChEBI" id="CHEBI:78494"/>
        <dbReference type="ChEBI" id="CHEBI:456215"/>
        <dbReference type="EC" id="6.1.1.4"/>
    </reaction>
</comment>
<dbReference type="NCBIfam" id="TIGR00396">
    <property type="entry name" value="leuS_bact"/>
    <property type="match status" value="1"/>
</dbReference>
<gene>
    <name evidence="9 15" type="primary">leuS</name>
    <name evidence="15" type="ORF">ACFSC0_07760</name>
</gene>
<keyword evidence="6 9" id="KW-0648">Protein biosynthesis</keyword>
<organism evidence="15 16">
    <name type="scientific">Phenylobacterium terrae</name>
    <dbReference type="NCBI Taxonomy" id="2665495"/>
    <lineage>
        <taxon>Bacteria</taxon>
        <taxon>Pseudomonadati</taxon>
        <taxon>Pseudomonadota</taxon>
        <taxon>Alphaproteobacteria</taxon>
        <taxon>Caulobacterales</taxon>
        <taxon>Caulobacteraceae</taxon>
        <taxon>Phenylobacterium</taxon>
    </lineage>
</organism>
<evidence type="ECO:0000256" key="5">
    <source>
        <dbReference type="ARBA" id="ARBA00022840"/>
    </source>
</evidence>
<feature type="domain" description="Methionyl/Valyl/Leucyl/Isoleucyl-tRNA synthetase anticodon-binding" evidence="12">
    <location>
        <begin position="711"/>
        <end position="830"/>
    </location>
</feature>
<feature type="binding site" evidence="9">
    <location>
        <position position="632"/>
    </location>
    <ligand>
        <name>ATP</name>
        <dbReference type="ChEBI" id="CHEBI:30616"/>
    </ligand>
</feature>
<name>A0ABW4MZ95_9CAUL</name>
<dbReference type="InterPro" id="IPR015413">
    <property type="entry name" value="Methionyl/Leucyl_tRNA_Synth"/>
</dbReference>
<evidence type="ECO:0000256" key="10">
    <source>
        <dbReference type="RuleBase" id="RU363035"/>
    </source>
</evidence>
<dbReference type="InterPro" id="IPR025709">
    <property type="entry name" value="Leu_tRNA-synth_edit"/>
</dbReference>
<feature type="domain" description="Methionyl/Leucyl tRNA synthetase" evidence="13">
    <location>
        <begin position="36"/>
        <end position="170"/>
    </location>
</feature>
<dbReference type="Gene3D" id="1.10.730.10">
    <property type="entry name" value="Isoleucyl-tRNA Synthetase, Domain 1"/>
    <property type="match status" value="2"/>
</dbReference>
<comment type="similarity">
    <text evidence="1 9 10">Belongs to the class-I aminoacyl-tRNA synthetase family.</text>
</comment>
<evidence type="ECO:0000256" key="4">
    <source>
        <dbReference type="ARBA" id="ARBA00022741"/>
    </source>
</evidence>
<evidence type="ECO:0000256" key="8">
    <source>
        <dbReference type="ARBA" id="ARBA00047469"/>
    </source>
</evidence>
<keyword evidence="2 9" id="KW-0963">Cytoplasm</keyword>
<dbReference type="SUPFAM" id="SSF50677">
    <property type="entry name" value="ValRS/IleRS/LeuRS editing domain"/>
    <property type="match status" value="1"/>
</dbReference>
<proteinExistence type="inferred from homology"/>
<protein>
    <recommendedName>
        <fullName evidence="9">Leucine--tRNA ligase</fullName>
        <ecNumber evidence="9">6.1.1.4</ecNumber>
    </recommendedName>
    <alternativeName>
        <fullName evidence="9">Leucyl-tRNA synthetase</fullName>
        <shortName evidence="9">LeuRS</shortName>
    </alternativeName>
</protein>
<evidence type="ECO:0000313" key="15">
    <source>
        <dbReference type="EMBL" id="MFD1783287.1"/>
    </source>
</evidence>